<dbReference type="GO" id="GO:0006400">
    <property type="term" value="P:tRNA modification"/>
    <property type="evidence" value="ECO:0007669"/>
    <property type="project" value="UniProtKB-ARBA"/>
</dbReference>
<keyword evidence="6" id="KW-1185">Reference proteome</keyword>
<dbReference type="Gene3D" id="3.40.50.300">
    <property type="entry name" value="P-loop containing nucleotide triphosphate hydrolases"/>
    <property type="match status" value="1"/>
</dbReference>
<dbReference type="Pfam" id="PF08433">
    <property type="entry name" value="KTI12"/>
    <property type="match status" value="1"/>
</dbReference>
<reference evidence="5" key="2">
    <citation type="submission" date="2017-10" db="EMBL/GenBank/DDBJ databases">
        <title>Ladona fulva Genome sequencing and assembly.</title>
        <authorList>
            <person name="Murali S."/>
            <person name="Richards S."/>
            <person name="Bandaranaike D."/>
            <person name="Bellair M."/>
            <person name="Blankenburg K."/>
            <person name="Chao H."/>
            <person name="Dinh H."/>
            <person name="Doddapaneni H."/>
            <person name="Dugan-Rocha S."/>
            <person name="Elkadiri S."/>
            <person name="Gnanaolivu R."/>
            <person name="Hernandez B."/>
            <person name="Skinner E."/>
            <person name="Javaid M."/>
            <person name="Lee S."/>
            <person name="Li M."/>
            <person name="Ming W."/>
            <person name="Munidasa M."/>
            <person name="Muniz J."/>
            <person name="Nguyen L."/>
            <person name="Hughes D."/>
            <person name="Osuji N."/>
            <person name="Pu L.-L."/>
            <person name="Puazo M."/>
            <person name="Qu C."/>
            <person name="Quiroz J."/>
            <person name="Raj R."/>
            <person name="Weissenberger G."/>
            <person name="Xin Y."/>
            <person name="Zou X."/>
            <person name="Han Y."/>
            <person name="Worley K."/>
            <person name="Muzny D."/>
            <person name="Gibbs R."/>
        </authorList>
    </citation>
    <scope>NUCLEOTIDE SEQUENCE</scope>
    <source>
        <strain evidence="5">Sampled in the wild</strain>
    </source>
</reference>
<comment type="caution">
    <text evidence="5">The sequence shown here is derived from an EMBL/GenBank/DDBJ whole genome shotgun (WGS) entry which is preliminary data.</text>
</comment>
<gene>
    <name evidence="5" type="ORF">J437_LFUL010988</name>
</gene>
<dbReference type="Proteomes" id="UP000792457">
    <property type="component" value="Unassembled WGS sequence"/>
</dbReference>
<dbReference type="EMBL" id="KZ309003">
    <property type="protein sequence ID" value="KAG8236235.1"/>
    <property type="molecule type" value="Genomic_DNA"/>
</dbReference>
<dbReference type="GO" id="GO:0006357">
    <property type="term" value="P:regulation of transcription by RNA polymerase II"/>
    <property type="evidence" value="ECO:0007669"/>
    <property type="project" value="UniProtKB-ARBA"/>
</dbReference>
<evidence type="ECO:0000256" key="1">
    <source>
        <dbReference type="ARBA" id="ARBA00022741"/>
    </source>
</evidence>
<evidence type="ECO:0000256" key="2">
    <source>
        <dbReference type="ARBA" id="ARBA00022840"/>
    </source>
</evidence>
<dbReference type="OrthoDB" id="9972657at2759"/>
<evidence type="ECO:0000256" key="4">
    <source>
        <dbReference type="ARBA" id="ARBA00026170"/>
    </source>
</evidence>
<dbReference type="GO" id="GO:0005524">
    <property type="term" value="F:ATP binding"/>
    <property type="evidence" value="ECO:0007669"/>
    <property type="project" value="UniProtKB-KW"/>
</dbReference>
<evidence type="ECO:0000313" key="5">
    <source>
        <dbReference type="EMBL" id="KAG8236235.1"/>
    </source>
</evidence>
<organism evidence="5 6">
    <name type="scientific">Ladona fulva</name>
    <name type="common">Scarce chaser dragonfly</name>
    <name type="synonym">Libellula fulva</name>
    <dbReference type="NCBI Taxonomy" id="123851"/>
    <lineage>
        <taxon>Eukaryota</taxon>
        <taxon>Metazoa</taxon>
        <taxon>Ecdysozoa</taxon>
        <taxon>Arthropoda</taxon>
        <taxon>Hexapoda</taxon>
        <taxon>Insecta</taxon>
        <taxon>Pterygota</taxon>
        <taxon>Palaeoptera</taxon>
        <taxon>Odonata</taxon>
        <taxon>Epiprocta</taxon>
        <taxon>Anisoptera</taxon>
        <taxon>Libelluloidea</taxon>
        <taxon>Libellulidae</taxon>
        <taxon>Ladona</taxon>
    </lineage>
</organism>
<keyword evidence="1" id="KW-0547">Nucleotide-binding</keyword>
<dbReference type="SUPFAM" id="SSF52540">
    <property type="entry name" value="P-loop containing nucleoside triphosphate hydrolases"/>
    <property type="match status" value="1"/>
</dbReference>
<name>A0A8K0KM96_LADFU</name>
<dbReference type="InterPro" id="IPR013641">
    <property type="entry name" value="KTI12/PSTK"/>
</dbReference>
<keyword evidence="2" id="KW-0067">ATP-binding</keyword>
<sequence>MPLIVITGFPCSGKTRRANELKKAFESMSKTVHVVSERDALEEINKNLYYQDPAKEKEIRGILKSSAQRLLTEENVVIIDAGNYIKGFRYELYCMSKECKTTQCTVHSLLSAQTSWSWNKCRDVNEKYTKEVFDALIMRFEPPDSRNRWDNPLFTVLPEDSLPILELTDSLFARKAPPPNKSTQCEILSASKIGAEGDIKIEGCSIPFLCCSRNLSAPQLARFRRQFLAYTKMNPPRENEISSIPVLFVQFLNHRLSE</sequence>
<evidence type="ECO:0000313" key="6">
    <source>
        <dbReference type="Proteomes" id="UP000792457"/>
    </source>
</evidence>
<proteinExistence type="inferred from homology"/>
<reference evidence="5" key="1">
    <citation type="submission" date="2013-04" db="EMBL/GenBank/DDBJ databases">
        <authorList>
            <person name="Qu J."/>
            <person name="Murali S.C."/>
            <person name="Bandaranaike D."/>
            <person name="Bellair M."/>
            <person name="Blankenburg K."/>
            <person name="Chao H."/>
            <person name="Dinh H."/>
            <person name="Doddapaneni H."/>
            <person name="Downs B."/>
            <person name="Dugan-Rocha S."/>
            <person name="Elkadiri S."/>
            <person name="Gnanaolivu R.D."/>
            <person name="Hernandez B."/>
            <person name="Javaid M."/>
            <person name="Jayaseelan J.C."/>
            <person name="Lee S."/>
            <person name="Li M."/>
            <person name="Ming W."/>
            <person name="Munidasa M."/>
            <person name="Muniz J."/>
            <person name="Nguyen L."/>
            <person name="Ongeri F."/>
            <person name="Osuji N."/>
            <person name="Pu L.-L."/>
            <person name="Puazo M."/>
            <person name="Qu C."/>
            <person name="Quiroz J."/>
            <person name="Raj R."/>
            <person name="Weissenberger G."/>
            <person name="Xin Y."/>
            <person name="Zou X."/>
            <person name="Han Y."/>
            <person name="Richards S."/>
            <person name="Worley K."/>
            <person name="Muzny D."/>
            <person name="Gibbs R."/>
        </authorList>
    </citation>
    <scope>NUCLEOTIDE SEQUENCE</scope>
    <source>
        <strain evidence="5">Sampled in the wild</strain>
    </source>
</reference>
<dbReference type="AlphaFoldDB" id="A0A8K0KM96"/>
<comment type="similarity">
    <text evidence="3">Belongs to the KTI12 family.</text>
</comment>
<dbReference type="PANTHER" id="PTHR12435">
    <property type="match status" value="1"/>
</dbReference>
<accession>A0A8K0KM96</accession>
<evidence type="ECO:0000256" key="3">
    <source>
        <dbReference type="ARBA" id="ARBA00025768"/>
    </source>
</evidence>
<protein>
    <recommendedName>
        <fullName evidence="4">Protein KTI12 homolog</fullName>
    </recommendedName>
</protein>
<dbReference type="InterPro" id="IPR027417">
    <property type="entry name" value="P-loop_NTPase"/>
</dbReference>
<dbReference type="FunFam" id="3.40.50.300:FF:000827">
    <property type="entry name" value="KTI12 chromatin-associated homolog"/>
    <property type="match status" value="1"/>
</dbReference>